<reference evidence="3" key="2">
    <citation type="journal article" date="2023" name="Int. J. Syst. Evol. Microbiol.">
        <title>Streptomyces marispadix sp. nov., isolated from marine beach sediment of the Northern Coast of Portugal.</title>
        <authorList>
            <person name="dos Santos J.D.N."/>
            <person name="Vitorino I.R."/>
            <person name="Kallscheuer N."/>
            <person name="Srivastava A."/>
            <person name="Krautwurst S."/>
            <person name="Marz M."/>
            <person name="Jogler C."/>
            <person name="Lobo Da Cunha A."/>
            <person name="Catita J."/>
            <person name="Goncalves H."/>
            <person name="Gonzalez I."/>
            <person name="Reyes F."/>
            <person name="Lage O.M."/>
        </authorList>
    </citation>
    <scope>NUCLEOTIDE SEQUENCE</scope>
    <source>
        <strain evidence="3">M600PL45_2</strain>
    </source>
</reference>
<dbReference type="PANTHER" id="PTHR21666">
    <property type="entry name" value="PEPTIDASE-RELATED"/>
    <property type="match status" value="1"/>
</dbReference>
<feature type="compositionally biased region" description="Basic and acidic residues" evidence="1">
    <location>
        <begin position="125"/>
        <end position="141"/>
    </location>
</feature>
<feature type="domain" description="M23ase beta-sheet core" evidence="2">
    <location>
        <begin position="179"/>
        <end position="266"/>
    </location>
</feature>
<accession>A0ABS9T3F4</accession>
<keyword evidence="4" id="KW-1185">Reference proteome</keyword>
<feature type="compositionally biased region" description="Basic and acidic residues" evidence="1">
    <location>
        <begin position="54"/>
        <end position="80"/>
    </location>
</feature>
<sequence length="287" mass="29763">MAFIRATGTHRRTRPTRRRTKAAGIAGLTVGVVGTLATPALAGTGHQGRAAEATAEKSAQRTADEGPHGDSHANSHENTRRSASGGLNHAAGFGDSIAETVADQARLQETAAAQAEAANQAMRKAAAEKAKREREAREKKERAARAAERAKLNAYVAPVAGPSLSTPYRSSGGLWSSGSHTGVDFEADEGTEVRSVASGEVVEAGSDGSFGNNVVIRHRDGTYTQYGHLSSIAVSAGAKVEAGQKIALSGSTGNTTGPHLHFEARTGPEYGSDMDPVAYLRKHGVSL</sequence>
<reference evidence="3" key="1">
    <citation type="submission" date="2022-03" db="EMBL/GenBank/DDBJ databases">
        <authorList>
            <person name="Santos J.D.N."/>
            <person name="Kallscheuer N."/>
            <person name="Jogler C."/>
            <person name="Lage O.M."/>
        </authorList>
    </citation>
    <scope>NUCLEOTIDE SEQUENCE</scope>
    <source>
        <strain evidence="3">M600PL45_2</strain>
    </source>
</reference>
<dbReference type="InterPro" id="IPR050570">
    <property type="entry name" value="Cell_wall_metabolism_enzyme"/>
</dbReference>
<comment type="caution">
    <text evidence="3">The sequence shown here is derived from an EMBL/GenBank/DDBJ whole genome shotgun (WGS) entry which is preliminary data.</text>
</comment>
<dbReference type="InterPro" id="IPR016047">
    <property type="entry name" value="M23ase_b-sheet_dom"/>
</dbReference>
<dbReference type="Proteomes" id="UP001166784">
    <property type="component" value="Unassembled WGS sequence"/>
</dbReference>
<feature type="compositionally biased region" description="Basic residues" evidence="1">
    <location>
        <begin position="8"/>
        <end position="21"/>
    </location>
</feature>
<gene>
    <name evidence="3" type="ORF">MMA15_22485</name>
</gene>
<feature type="region of interest" description="Disordered" evidence="1">
    <location>
        <begin position="118"/>
        <end position="141"/>
    </location>
</feature>
<name>A0ABS9T3F4_9ACTN</name>
<dbReference type="CDD" id="cd12797">
    <property type="entry name" value="M23_peptidase"/>
    <property type="match status" value="1"/>
</dbReference>
<organism evidence="3 4">
    <name type="scientific">Streptomyces marispadix</name>
    <dbReference type="NCBI Taxonomy" id="2922868"/>
    <lineage>
        <taxon>Bacteria</taxon>
        <taxon>Bacillati</taxon>
        <taxon>Actinomycetota</taxon>
        <taxon>Actinomycetes</taxon>
        <taxon>Kitasatosporales</taxon>
        <taxon>Streptomycetaceae</taxon>
        <taxon>Streptomyces</taxon>
    </lineage>
</organism>
<evidence type="ECO:0000313" key="3">
    <source>
        <dbReference type="EMBL" id="MCH6163054.1"/>
    </source>
</evidence>
<feature type="region of interest" description="Disordered" evidence="1">
    <location>
        <begin position="1"/>
        <end position="23"/>
    </location>
</feature>
<evidence type="ECO:0000256" key="1">
    <source>
        <dbReference type="SAM" id="MobiDB-lite"/>
    </source>
</evidence>
<dbReference type="PANTHER" id="PTHR21666:SF270">
    <property type="entry name" value="MUREIN HYDROLASE ACTIVATOR ENVC"/>
    <property type="match status" value="1"/>
</dbReference>
<evidence type="ECO:0000313" key="4">
    <source>
        <dbReference type="Proteomes" id="UP001166784"/>
    </source>
</evidence>
<dbReference type="Gene3D" id="2.70.70.10">
    <property type="entry name" value="Glucose Permease (Domain IIA)"/>
    <property type="match status" value="1"/>
</dbReference>
<protein>
    <submittedName>
        <fullName evidence="3">M23 family metallopeptidase</fullName>
    </submittedName>
</protein>
<dbReference type="SUPFAM" id="SSF51261">
    <property type="entry name" value="Duplicated hybrid motif"/>
    <property type="match status" value="1"/>
</dbReference>
<dbReference type="RefSeq" id="WP_241061911.1">
    <property type="nucleotide sequence ID" value="NZ_JAKWJU010000002.1"/>
</dbReference>
<dbReference type="EMBL" id="JAKWJU010000002">
    <property type="protein sequence ID" value="MCH6163054.1"/>
    <property type="molecule type" value="Genomic_DNA"/>
</dbReference>
<proteinExistence type="predicted"/>
<feature type="region of interest" description="Disordered" evidence="1">
    <location>
        <begin position="43"/>
        <end position="91"/>
    </location>
</feature>
<evidence type="ECO:0000259" key="2">
    <source>
        <dbReference type="Pfam" id="PF01551"/>
    </source>
</evidence>
<dbReference type="Pfam" id="PF01551">
    <property type="entry name" value="Peptidase_M23"/>
    <property type="match status" value="1"/>
</dbReference>
<dbReference type="InterPro" id="IPR011055">
    <property type="entry name" value="Dup_hybrid_motif"/>
</dbReference>